<dbReference type="GO" id="GO:0005634">
    <property type="term" value="C:nucleus"/>
    <property type="evidence" value="ECO:0007669"/>
    <property type="project" value="UniProtKB-SubCell"/>
</dbReference>
<evidence type="ECO:0000256" key="1">
    <source>
        <dbReference type="ARBA" id="ARBA00004123"/>
    </source>
</evidence>
<gene>
    <name evidence="7" type="ORF">TIFTF001_022852</name>
</gene>
<feature type="domain" description="LOB" evidence="6">
    <location>
        <begin position="166"/>
        <end position="212"/>
    </location>
</feature>
<sequence length="286" mass="31660">MNSNSPRKKENYHFHPGISDVANCEQVLELGSNPSGNESNILSTQPRMFNDLREVSSCRFHCLFWATSLQQFPISSPFRLEAVLLLGNASISGQFNILISERDGRSLCMCSGGDLKFLQSPMNNGWEVPTGVCACAVLSARLAAEVCESAQGVWSLQRDEAFERAAPQREDAVNSLAYEADMHLRDHVYGCVGIISLLQHQLRRFQMDLTCAKLEASKYQSLGLITAAHHHHHQQNVGITHQQRRRRRSRGRQGPPPRRGPLPVLPKGSGGGSSSGSCSTNVQEYF</sequence>
<evidence type="ECO:0000256" key="2">
    <source>
        <dbReference type="ARBA" id="ARBA00005474"/>
    </source>
</evidence>
<feature type="compositionally biased region" description="Pro residues" evidence="5">
    <location>
        <begin position="254"/>
        <end position="264"/>
    </location>
</feature>
<reference evidence="7" key="1">
    <citation type="submission" date="2023-07" db="EMBL/GenBank/DDBJ databases">
        <title>draft genome sequence of fig (Ficus carica).</title>
        <authorList>
            <person name="Takahashi T."/>
            <person name="Nishimura K."/>
        </authorList>
    </citation>
    <scope>NUCLEOTIDE SEQUENCE</scope>
</reference>
<keyword evidence="3" id="KW-0217">Developmental protein</keyword>
<name>A0AA88DK27_FICCA</name>
<comment type="subcellular location">
    <subcellularLocation>
        <location evidence="1">Nucleus</location>
    </subcellularLocation>
</comment>
<comment type="similarity">
    <text evidence="2">Belongs to the LOB domain-containing protein family.</text>
</comment>
<evidence type="ECO:0000256" key="3">
    <source>
        <dbReference type="ARBA" id="ARBA00022473"/>
    </source>
</evidence>
<evidence type="ECO:0000313" key="7">
    <source>
        <dbReference type="EMBL" id="GMN53724.1"/>
    </source>
</evidence>
<dbReference type="InterPro" id="IPR004883">
    <property type="entry name" value="LOB"/>
</dbReference>
<evidence type="ECO:0000256" key="4">
    <source>
        <dbReference type="ARBA" id="ARBA00023242"/>
    </source>
</evidence>
<keyword evidence="4" id="KW-0539">Nucleus</keyword>
<organism evidence="7 8">
    <name type="scientific">Ficus carica</name>
    <name type="common">Common fig</name>
    <dbReference type="NCBI Taxonomy" id="3494"/>
    <lineage>
        <taxon>Eukaryota</taxon>
        <taxon>Viridiplantae</taxon>
        <taxon>Streptophyta</taxon>
        <taxon>Embryophyta</taxon>
        <taxon>Tracheophyta</taxon>
        <taxon>Spermatophyta</taxon>
        <taxon>Magnoliopsida</taxon>
        <taxon>eudicotyledons</taxon>
        <taxon>Gunneridae</taxon>
        <taxon>Pentapetalae</taxon>
        <taxon>rosids</taxon>
        <taxon>fabids</taxon>
        <taxon>Rosales</taxon>
        <taxon>Moraceae</taxon>
        <taxon>Ficeae</taxon>
        <taxon>Ficus</taxon>
    </lineage>
</organism>
<comment type="caution">
    <text evidence="7">The sequence shown here is derived from an EMBL/GenBank/DDBJ whole genome shotgun (WGS) entry which is preliminary data.</text>
</comment>
<dbReference type="EMBL" id="BTGU01000047">
    <property type="protein sequence ID" value="GMN53724.1"/>
    <property type="molecule type" value="Genomic_DNA"/>
</dbReference>
<keyword evidence="8" id="KW-1185">Reference proteome</keyword>
<evidence type="ECO:0000313" key="8">
    <source>
        <dbReference type="Proteomes" id="UP001187192"/>
    </source>
</evidence>
<dbReference type="Proteomes" id="UP001187192">
    <property type="component" value="Unassembled WGS sequence"/>
</dbReference>
<proteinExistence type="inferred from homology"/>
<protein>
    <recommendedName>
        <fullName evidence="6">LOB domain-containing protein</fullName>
    </recommendedName>
</protein>
<dbReference type="PANTHER" id="PTHR31301:SF83">
    <property type="entry name" value="PROTEIN ASYMMETRIC LEAVES 2"/>
    <property type="match status" value="1"/>
</dbReference>
<feature type="compositionally biased region" description="Basic residues" evidence="5">
    <location>
        <begin position="242"/>
        <end position="251"/>
    </location>
</feature>
<evidence type="ECO:0000256" key="5">
    <source>
        <dbReference type="SAM" id="MobiDB-lite"/>
    </source>
</evidence>
<evidence type="ECO:0000259" key="6">
    <source>
        <dbReference type="Pfam" id="PF03195"/>
    </source>
</evidence>
<dbReference type="AlphaFoldDB" id="A0AA88DK27"/>
<dbReference type="PANTHER" id="PTHR31301">
    <property type="entry name" value="LOB DOMAIN-CONTAINING PROTEIN 4-RELATED"/>
    <property type="match status" value="1"/>
</dbReference>
<feature type="region of interest" description="Disordered" evidence="5">
    <location>
        <begin position="230"/>
        <end position="286"/>
    </location>
</feature>
<dbReference type="Pfam" id="PF03195">
    <property type="entry name" value="LOB"/>
    <property type="match status" value="1"/>
</dbReference>
<accession>A0AA88DK27</accession>